<evidence type="ECO:0000256" key="1">
    <source>
        <dbReference type="ARBA" id="ARBA00001286"/>
    </source>
</evidence>
<dbReference type="PANTHER" id="PTHR10815">
    <property type="entry name" value="METHYLATED-DNA--PROTEIN-CYSTEINE METHYLTRANSFERASE"/>
    <property type="match status" value="1"/>
</dbReference>
<dbReference type="Pfam" id="PF01035">
    <property type="entry name" value="DNA_binding_1"/>
    <property type="match status" value="1"/>
</dbReference>
<reference evidence="8 9" key="1">
    <citation type="journal article" date="2022" name="Res Sq">
        <title>Evolution of multicellular longitudinally dividing oral cavity symbionts (Neisseriaceae).</title>
        <authorList>
            <person name="Nyongesa S."/>
            <person name="Weber P."/>
            <person name="Bernet E."/>
            <person name="Pullido F."/>
            <person name="Nieckarz M."/>
            <person name="Delaby M."/>
            <person name="Nieves C."/>
            <person name="Viehboeck T."/>
            <person name="Krause N."/>
            <person name="Rivera-Millot A."/>
            <person name="Nakamura A."/>
            <person name="Vischer N."/>
            <person name="VanNieuwenhze M."/>
            <person name="Brun Y."/>
            <person name="Cava F."/>
            <person name="Bulgheresi S."/>
            <person name="Veyrier F."/>
        </authorList>
    </citation>
    <scope>NUCLEOTIDE SEQUENCE [LARGE SCALE GENOMIC DNA]</scope>
    <source>
        <strain evidence="8 9">SN4</strain>
    </source>
</reference>
<name>A0ABY4E6H6_9NEIS</name>
<sequence length="158" mass="17460">MAETETALYVHPEFGRLQLYFQQDALVAVDLPFKPAFTGHFRALPSEWQHKLDAYFAGTLKDFEVPVSPLGTAHDIKVWQAMVAIPYGQTRSYGDIAQEIGSAAQAVGNACGRNPMPIIIPCHRIVGRHGIGGFSGSRGDETVSVKHWLLEHERTHAH</sequence>
<dbReference type="PROSITE" id="PS00374">
    <property type="entry name" value="MGMT"/>
    <property type="match status" value="1"/>
</dbReference>
<proteinExistence type="predicted"/>
<dbReference type="SUPFAM" id="SSF53155">
    <property type="entry name" value="Methylated DNA-protein cysteine methyltransferase domain"/>
    <property type="match status" value="1"/>
</dbReference>
<dbReference type="SUPFAM" id="SSF46767">
    <property type="entry name" value="Methylated DNA-protein cysteine methyltransferase, C-terminal domain"/>
    <property type="match status" value="1"/>
</dbReference>
<evidence type="ECO:0000256" key="2">
    <source>
        <dbReference type="ARBA" id="ARBA00022603"/>
    </source>
</evidence>
<dbReference type="Gene3D" id="1.10.10.10">
    <property type="entry name" value="Winged helix-like DNA-binding domain superfamily/Winged helix DNA-binding domain"/>
    <property type="match status" value="1"/>
</dbReference>
<evidence type="ECO:0000256" key="6">
    <source>
        <dbReference type="ARBA" id="ARBA00049348"/>
    </source>
</evidence>
<keyword evidence="2" id="KW-0489">Methyltransferase</keyword>
<dbReference type="InterPro" id="IPR001497">
    <property type="entry name" value="MethylDNA_cys_MeTrfase_AS"/>
</dbReference>
<evidence type="ECO:0000256" key="4">
    <source>
        <dbReference type="ARBA" id="ARBA00022763"/>
    </source>
</evidence>
<dbReference type="InterPro" id="IPR014048">
    <property type="entry name" value="MethylDNA_cys_MeTrfase_DNA-bd"/>
</dbReference>
<dbReference type="RefSeq" id="WP_058304824.1">
    <property type="nucleotide sequence ID" value="NZ_CABKVG010000005.1"/>
</dbReference>
<gene>
    <name evidence="8" type="ORF">LVJ82_05850</name>
</gene>
<evidence type="ECO:0000313" key="8">
    <source>
        <dbReference type="EMBL" id="UOO90495.1"/>
    </source>
</evidence>
<evidence type="ECO:0000259" key="7">
    <source>
        <dbReference type="Pfam" id="PF01035"/>
    </source>
</evidence>
<evidence type="ECO:0000313" key="9">
    <source>
        <dbReference type="Proteomes" id="UP000832011"/>
    </source>
</evidence>
<dbReference type="NCBIfam" id="TIGR00589">
    <property type="entry name" value="ogt"/>
    <property type="match status" value="1"/>
</dbReference>
<evidence type="ECO:0000256" key="3">
    <source>
        <dbReference type="ARBA" id="ARBA00022679"/>
    </source>
</evidence>
<dbReference type="CDD" id="cd06445">
    <property type="entry name" value="ATase"/>
    <property type="match status" value="1"/>
</dbReference>
<keyword evidence="5" id="KW-0234">DNA repair</keyword>
<feature type="domain" description="Methylated-DNA-[protein]-cysteine S-methyltransferase DNA binding" evidence="7">
    <location>
        <begin position="76"/>
        <end position="154"/>
    </location>
</feature>
<protein>
    <submittedName>
        <fullName evidence="8">Methylated-DNA--[protein]-cysteine S-methyltransferase</fullName>
    </submittedName>
</protein>
<organism evidence="8 9">
    <name type="scientific">Vitreoscilla massiliensis</name>
    <dbReference type="NCBI Taxonomy" id="1689272"/>
    <lineage>
        <taxon>Bacteria</taxon>
        <taxon>Pseudomonadati</taxon>
        <taxon>Pseudomonadota</taxon>
        <taxon>Betaproteobacteria</taxon>
        <taxon>Neisseriales</taxon>
        <taxon>Neisseriaceae</taxon>
        <taxon>Vitreoscilla</taxon>
    </lineage>
</organism>
<accession>A0ABY4E6H6</accession>
<keyword evidence="9" id="KW-1185">Reference proteome</keyword>
<dbReference type="InterPro" id="IPR036217">
    <property type="entry name" value="MethylDNA_cys_MeTrfase_DNAb"/>
</dbReference>
<evidence type="ECO:0000256" key="5">
    <source>
        <dbReference type="ARBA" id="ARBA00023204"/>
    </source>
</evidence>
<dbReference type="Proteomes" id="UP000832011">
    <property type="component" value="Chromosome"/>
</dbReference>
<keyword evidence="4" id="KW-0227">DNA damage</keyword>
<dbReference type="PANTHER" id="PTHR10815:SF13">
    <property type="entry name" value="METHYLATED-DNA--PROTEIN-CYSTEINE METHYLTRANSFERASE"/>
    <property type="match status" value="1"/>
</dbReference>
<dbReference type="InterPro" id="IPR036631">
    <property type="entry name" value="MGMT_N_sf"/>
</dbReference>
<comment type="catalytic activity">
    <reaction evidence="6">
        <text>a 6-O-methyl-2'-deoxyguanosine in DNA + L-cysteinyl-[protein] = S-methyl-L-cysteinyl-[protein] + a 2'-deoxyguanosine in DNA</text>
        <dbReference type="Rhea" id="RHEA:24000"/>
        <dbReference type="Rhea" id="RHEA-COMP:10131"/>
        <dbReference type="Rhea" id="RHEA-COMP:10132"/>
        <dbReference type="Rhea" id="RHEA-COMP:11367"/>
        <dbReference type="Rhea" id="RHEA-COMP:11368"/>
        <dbReference type="ChEBI" id="CHEBI:29950"/>
        <dbReference type="ChEBI" id="CHEBI:82612"/>
        <dbReference type="ChEBI" id="CHEBI:85445"/>
        <dbReference type="ChEBI" id="CHEBI:85448"/>
        <dbReference type="EC" id="2.1.1.63"/>
    </reaction>
</comment>
<dbReference type="EMBL" id="CP091511">
    <property type="protein sequence ID" value="UOO90495.1"/>
    <property type="molecule type" value="Genomic_DNA"/>
</dbReference>
<dbReference type="InterPro" id="IPR036388">
    <property type="entry name" value="WH-like_DNA-bd_sf"/>
</dbReference>
<comment type="catalytic activity">
    <reaction evidence="1">
        <text>a 4-O-methyl-thymidine in DNA + L-cysteinyl-[protein] = a thymidine in DNA + S-methyl-L-cysteinyl-[protein]</text>
        <dbReference type="Rhea" id="RHEA:53428"/>
        <dbReference type="Rhea" id="RHEA-COMP:10131"/>
        <dbReference type="Rhea" id="RHEA-COMP:10132"/>
        <dbReference type="Rhea" id="RHEA-COMP:13555"/>
        <dbReference type="Rhea" id="RHEA-COMP:13556"/>
        <dbReference type="ChEBI" id="CHEBI:29950"/>
        <dbReference type="ChEBI" id="CHEBI:82612"/>
        <dbReference type="ChEBI" id="CHEBI:137386"/>
        <dbReference type="ChEBI" id="CHEBI:137387"/>
        <dbReference type="EC" id="2.1.1.63"/>
    </reaction>
</comment>
<keyword evidence="3" id="KW-0808">Transferase</keyword>